<gene>
    <name evidence="1" type="ORF">IMSHALPRED_007650</name>
</gene>
<protein>
    <submittedName>
        <fullName evidence="1">Uncharacterized protein</fullName>
    </submittedName>
</protein>
<accession>A0A8H3EUM9</accession>
<evidence type="ECO:0000313" key="1">
    <source>
        <dbReference type="EMBL" id="CAF9909201.1"/>
    </source>
</evidence>
<comment type="caution">
    <text evidence="1">The sequence shown here is derived from an EMBL/GenBank/DDBJ whole genome shotgun (WGS) entry which is preliminary data.</text>
</comment>
<sequence length="347" mass="39589">MSATNDVADRAFQISITEDNGIEGLVPSNGDPRIRISNNPELRLKMKELDEDGVQCRFLAYAEEDKGLIESSCQAGSYCDPAHLEAIKHNLRLAKAFYQLEMDGDCGLIEDVITATTKELSRLQNHPELFPNEDIREEFWEAFPLQSRILEEQEASDHAHRMLQAAMVEDQEDMLTPGRDMQRKPWEQFLHNRAPGTEADLSMFPEEGSVQIIPMPASRVMITHLEEHRAIIRNIEAEREDSKPYAPSSRCYIYSKEVKQSPDGNLRSHQWSTTLLKPTLAGPMSAVRGGEMNSLETLNLDFAALNRQRVPRMWNCFATIVHERPNYGVDSEQRNEIEEGMMRDLET</sequence>
<dbReference type="EMBL" id="CAJPDT010000005">
    <property type="protein sequence ID" value="CAF9909201.1"/>
    <property type="molecule type" value="Genomic_DNA"/>
</dbReference>
<dbReference type="Proteomes" id="UP000664534">
    <property type="component" value="Unassembled WGS sequence"/>
</dbReference>
<dbReference type="OrthoDB" id="5430060at2759"/>
<evidence type="ECO:0000313" key="2">
    <source>
        <dbReference type="Proteomes" id="UP000664534"/>
    </source>
</evidence>
<organism evidence="1 2">
    <name type="scientific">Imshaugia aleurites</name>
    <dbReference type="NCBI Taxonomy" id="172621"/>
    <lineage>
        <taxon>Eukaryota</taxon>
        <taxon>Fungi</taxon>
        <taxon>Dikarya</taxon>
        <taxon>Ascomycota</taxon>
        <taxon>Pezizomycotina</taxon>
        <taxon>Lecanoromycetes</taxon>
        <taxon>OSLEUM clade</taxon>
        <taxon>Lecanoromycetidae</taxon>
        <taxon>Lecanorales</taxon>
        <taxon>Lecanorineae</taxon>
        <taxon>Parmeliaceae</taxon>
        <taxon>Imshaugia</taxon>
    </lineage>
</organism>
<name>A0A8H3EUM9_9LECA</name>
<reference evidence="1" key="1">
    <citation type="submission" date="2021-03" db="EMBL/GenBank/DDBJ databases">
        <authorList>
            <person name="Tagirdzhanova G."/>
        </authorList>
    </citation>
    <scope>NUCLEOTIDE SEQUENCE</scope>
</reference>
<proteinExistence type="predicted"/>
<keyword evidence="2" id="KW-1185">Reference proteome</keyword>
<dbReference type="AlphaFoldDB" id="A0A8H3EUM9"/>